<gene>
    <name evidence="1" type="ORF">SMD11_0363</name>
</gene>
<accession>A0A1Z2KVH4</accession>
<name>A0A1Z2KVH4_9ACTN</name>
<protein>
    <submittedName>
        <fullName evidence="1">Uncharacterized protein</fullName>
    </submittedName>
</protein>
<dbReference type="EMBL" id="CP021744">
    <property type="protein sequence ID" value="ARZ66029.1"/>
    <property type="molecule type" value="Genomic_DNA"/>
</dbReference>
<sequence length="223" mass="23977">MTTSAGPGSATAFAVTAWRDHDRSVCRVPGMELGTLEVPSGPVVDGANALFDAGARRVALPRPVDVTGATDPAWAVRALSLIGALTGLAVAVDWQARIASDDPDAWIPLSHLHPPGALSGPADAEGALSQWHDSFYLCKCAYRRGPGFLQVRDRRRRQLRRFTIDDPGYRQAIASLADGAQATAVPRAVLADLLQEELAIEVGDHVWWAPYQVRRWPTAALVI</sequence>
<dbReference type="InterPro" id="IPR043863">
    <property type="entry name" value="DUF5825"/>
</dbReference>
<dbReference type="OrthoDB" id="3624112at2"/>
<dbReference type="Proteomes" id="UP000195755">
    <property type="component" value="Chromosome"/>
</dbReference>
<evidence type="ECO:0000313" key="1">
    <source>
        <dbReference type="EMBL" id="ARZ66029.1"/>
    </source>
</evidence>
<dbReference type="Pfam" id="PF19142">
    <property type="entry name" value="DUF5825"/>
    <property type="match status" value="1"/>
</dbReference>
<dbReference type="AlphaFoldDB" id="A0A1Z2KVH4"/>
<dbReference type="KEGG" id="salj:SMD11_0363"/>
<proteinExistence type="predicted"/>
<dbReference type="RefSeq" id="WP_087924705.1">
    <property type="nucleotide sequence ID" value="NZ_CP021744.1"/>
</dbReference>
<organism evidence="1 2">
    <name type="scientific">Streptomyces albireticuli</name>
    <dbReference type="NCBI Taxonomy" id="1940"/>
    <lineage>
        <taxon>Bacteria</taxon>
        <taxon>Bacillati</taxon>
        <taxon>Actinomycetota</taxon>
        <taxon>Actinomycetes</taxon>
        <taxon>Kitasatosporales</taxon>
        <taxon>Streptomycetaceae</taxon>
        <taxon>Streptomyces</taxon>
    </lineage>
</organism>
<evidence type="ECO:0000313" key="2">
    <source>
        <dbReference type="Proteomes" id="UP000195755"/>
    </source>
</evidence>
<reference evidence="1 2" key="1">
    <citation type="submission" date="2017-06" db="EMBL/GenBank/DDBJ databases">
        <title>Streptomyces albireticuli Genome sequencing and assembly.</title>
        <authorList>
            <person name="Wang Y."/>
            <person name="Du B."/>
            <person name="Ding Y."/>
            <person name="Liu H."/>
            <person name="Hou Q."/>
            <person name="Liu K."/>
            <person name="Yao L."/>
            <person name="Wang C."/>
        </authorList>
    </citation>
    <scope>NUCLEOTIDE SEQUENCE [LARGE SCALE GENOMIC DNA]</scope>
    <source>
        <strain evidence="1 2">MDJK11</strain>
    </source>
</reference>